<sequence length="231" mass="26801">MWAASTILCLWLGSLVFLLSLNLASIPGIWVVPAILGRTFIHTGLFIIAHDAIHGTVMPKHRRVNDWMGAIAITLYALLPYKKYFLKHWEHHGQPGQVGDPDFHDGIHSGMFAWYFKFMNGYLDIRQKWVLLIGMTVIFHGLRMGLHISGFSLLLFWVLPIVLSSMQLFVFGTYLPHREQAEGYDNPHHAVSSSYPIFWSFLSCYHFGYHWEHHEYPHLPWYKLPAARSDR</sequence>
<evidence type="ECO:0000256" key="1">
    <source>
        <dbReference type="ARBA" id="ARBA00001954"/>
    </source>
</evidence>
<dbReference type="InterPro" id="IPR005804">
    <property type="entry name" value="FA_desaturase_dom"/>
</dbReference>
<proteinExistence type="inferred from homology"/>
<evidence type="ECO:0000313" key="5">
    <source>
        <dbReference type="EMBL" id="MBW4658297.1"/>
    </source>
</evidence>
<dbReference type="Proteomes" id="UP000757435">
    <property type="component" value="Unassembled WGS sequence"/>
</dbReference>
<reference evidence="5" key="2">
    <citation type="journal article" date="2022" name="Microbiol. Resour. Announc.">
        <title>Metagenome Sequencing to Explore Phylogenomics of Terrestrial Cyanobacteria.</title>
        <authorList>
            <person name="Ward R.D."/>
            <person name="Stajich J.E."/>
            <person name="Johansen J.R."/>
            <person name="Huntemann M."/>
            <person name="Clum A."/>
            <person name="Foster B."/>
            <person name="Foster B."/>
            <person name="Roux S."/>
            <person name="Palaniappan K."/>
            <person name="Varghese N."/>
            <person name="Mukherjee S."/>
            <person name="Reddy T.B.K."/>
            <person name="Daum C."/>
            <person name="Copeland A."/>
            <person name="Chen I.A."/>
            <person name="Ivanova N.N."/>
            <person name="Kyrpides N.C."/>
            <person name="Shapiro N."/>
            <person name="Eloe-Fadrosh E.A."/>
            <person name="Pietrasiak N."/>
        </authorList>
    </citation>
    <scope>NUCLEOTIDE SEQUENCE</scope>
    <source>
        <strain evidence="5">UHER 2000/2452</strain>
    </source>
</reference>
<dbReference type="Pfam" id="PF00487">
    <property type="entry name" value="FA_desaturase"/>
    <property type="match status" value="1"/>
</dbReference>
<dbReference type="EMBL" id="JAHHHD010000005">
    <property type="protein sequence ID" value="MBW4658297.1"/>
    <property type="molecule type" value="Genomic_DNA"/>
</dbReference>
<keyword evidence="3" id="KW-0812">Transmembrane</keyword>
<dbReference type="GO" id="GO:0016491">
    <property type="term" value="F:oxidoreductase activity"/>
    <property type="evidence" value="ECO:0007669"/>
    <property type="project" value="UniProtKB-KW"/>
</dbReference>
<evidence type="ECO:0000256" key="2">
    <source>
        <dbReference type="ARBA" id="ARBA00008749"/>
    </source>
</evidence>
<name>A0A951ULN4_9CYAN</name>
<gene>
    <name evidence="5" type="ORF">KME15_06460</name>
</gene>
<feature type="transmembrane region" description="Helical" evidence="3">
    <location>
        <begin position="129"/>
        <end position="148"/>
    </location>
</feature>
<organism evidence="5 6">
    <name type="scientific">Drouetiella hepatica Uher 2000/2452</name>
    <dbReference type="NCBI Taxonomy" id="904376"/>
    <lineage>
        <taxon>Bacteria</taxon>
        <taxon>Bacillati</taxon>
        <taxon>Cyanobacteriota</taxon>
        <taxon>Cyanophyceae</taxon>
        <taxon>Oculatellales</taxon>
        <taxon>Oculatellaceae</taxon>
        <taxon>Drouetiella</taxon>
    </lineage>
</organism>
<evidence type="ECO:0000313" key="6">
    <source>
        <dbReference type="Proteomes" id="UP000757435"/>
    </source>
</evidence>
<feature type="domain" description="Fatty acid desaturase" evidence="4">
    <location>
        <begin position="30"/>
        <end position="228"/>
    </location>
</feature>
<reference evidence="5" key="1">
    <citation type="submission" date="2021-05" db="EMBL/GenBank/DDBJ databases">
        <authorList>
            <person name="Pietrasiak N."/>
            <person name="Ward R."/>
            <person name="Stajich J.E."/>
            <person name="Kurbessoian T."/>
        </authorList>
    </citation>
    <scope>NUCLEOTIDE SEQUENCE</scope>
    <source>
        <strain evidence="5">UHER 2000/2452</strain>
    </source>
</reference>
<keyword evidence="3" id="KW-1133">Transmembrane helix</keyword>
<keyword evidence="5" id="KW-0560">Oxidoreductase</keyword>
<feature type="transmembrane region" description="Helical" evidence="3">
    <location>
        <begin position="34"/>
        <end position="53"/>
    </location>
</feature>
<comment type="caution">
    <text evidence="5">The sequence shown here is derived from an EMBL/GenBank/DDBJ whole genome shotgun (WGS) entry which is preliminary data.</text>
</comment>
<dbReference type="GO" id="GO:0006629">
    <property type="term" value="P:lipid metabolic process"/>
    <property type="evidence" value="ECO:0007669"/>
    <property type="project" value="InterPro"/>
</dbReference>
<feature type="transmembrane region" description="Helical" evidence="3">
    <location>
        <begin position="154"/>
        <end position="175"/>
    </location>
</feature>
<comment type="cofactor">
    <cofactor evidence="1">
        <name>Fe(2+)</name>
        <dbReference type="ChEBI" id="CHEBI:29033"/>
    </cofactor>
</comment>
<protein>
    <submittedName>
        <fullName evidence="5">Fatty acid desaturase</fullName>
        <ecNumber evidence="5">1.14.19.-</ecNumber>
    </submittedName>
</protein>
<accession>A0A951ULN4</accession>
<dbReference type="AlphaFoldDB" id="A0A951ULN4"/>
<comment type="similarity">
    <text evidence="2">Belongs to the fatty acid desaturase type 2 family.</text>
</comment>
<keyword evidence="3" id="KW-0472">Membrane</keyword>
<evidence type="ECO:0000256" key="3">
    <source>
        <dbReference type="SAM" id="Phobius"/>
    </source>
</evidence>
<evidence type="ECO:0000259" key="4">
    <source>
        <dbReference type="Pfam" id="PF00487"/>
    </source>
</evidence>
<dbReference type="EC" id="1.14.19.-" evidence="5"/>